<accession>A0A3B1AX65</accession>
<proteinExistence type="predicted"/>
<evidence type="ECO:0000259" key="1">
    <source>
        <dbReference type="Pfam" id="PF12706"/>
    </source>
</evidence>
<dbReference type="Gene3D" id="3.60.15.10">
    <property type="entry name" value="Ribonuclease Z/Hydroxyacylglutathione hydrolase-like"/>
    <property type="match status" value="1"/>
</dbReference>
<dbReference type="PANTHER" id="PTHR15032:SF4">
    <property type="entry name" value="N-ACYL-PHOSPHATIDYLETHANOLAMINE-HYDROLYZING PHOSPHOLIPASE D"/>
    <property type="match status" value="1"/>
</dbReference>
<dbReference type="SUPFAM" id="SSF56281">
    <property type="entry name" value="Metallo-hydrolase/oxidoreductase"/>
    <property type="match status" value="1"/>
</dbReference>
<dbReference type="EMBL" id="UOFU01000372">
    <property type="protein sequence ID" value="VAX04263.1"/>
    <property type="molecule type" value="Genomic_DNA"/>
</dbReference>
<evidence type="ECO:0000313" key="2">
    <source>
        <dbReference type="EMBL" id="VAX04263.1"/>
    </source>
</evidence>
<dbReference type="GO" id="GO:0005737">
    <property type="term" value="C:cytoplasm"/>
    <property type="evidence" value="ECO:0007669"/>
    <property type="project" value="TreeGrafter"/>
</dbReference>
<feature type="domain" description="Metallo-beta-lactamase" evidence="1">
    <location>
        <begin position="115"/>
        <end position="312"/>
    </location>
</feature>
<dbReference type="InterPro" id="IPR036866">
    <property type="entry name" value="RibonucZ/Hydroxyglut_hydro"/>
</dbReference>
<reference evidence="2" key="1">
    <citation type="submission" date="2018-06" db="EMBL/GenBank/DDBJ databases">
        <authorList>
            <person name="Zhirakovskaya E."/>
        </authorList>
    </citation>
    <scope>NUCLEOTIDE SEQUENCE</scope>
</reference>
<name>A0A3B1AX65_9ZZZZ</name>
<sequence length="358" mass="40069">MKHLIKVLAGMAIVFTVSFACSATFSQDDEKLVMENKPEHHTATGFQNHPFVETSAAKGVLFYMRRFWGSIFTPDVPDGHVLSESESIRMLNSVKGDSLTWLGHASFLIKISGKTILTDPFLTEFASPVSWAGPRRFVKHGVPPDKLPSIDILLVSHNHYDHLDDETVRSLENKEKIHVIVPLGLKHFFSERGYNNVTELDWEESVSIDGVEFVSLPAVHDSARSTDDHDQTLWVSWAIMSSGNSIFFIGDSGYSDTIFSSIGKKYGSFDYAILPIGAYAPRELMWMSHVTPEEAVAIGNKIHANALIASHWGTVSSLSDEPTWEPPRRFKEAGLNNGFSEDELWIMKIGETRPLFKE</sequence>
<gene>
    <name evidence="2" type="ORF">MNBD_GAMMA20-1049</name>
</gene>
<dbReference type="PANTHER" id="PTHR15032">
    <property type="entry name" value="N-ACYL-PHOSPHATIDYLETHANOLAMINE-HYDROLYZING PHOSPHOLIPASE D"/>
    <property type="match status" value="1"/>
</dbReference>
<organism evidence="2">
    <name type="scientific">hydrothermal vent metagenome</name>
    <dbReference type="NCBI Taxonomy" id="652676"/>
    <lineage>
        <taxon>unclassified sequences</taxon>
        <taxon>metagenomes</taxon>
        <taxon>ecological metagenomes</taxon>
    </lineage>
</organism>
<dbReference type="Pfam" id="PF12706">
    <property type="entry name" value="Lactamase_B_2"/>
    <property type="match status" value="1"/>
</dbReference>
<dbReference type="AlphaFoldDB" id="A0A3B1AX65"/>
<dbReference type="InterPro" id="IPR001279">
    <property type="entry name" value="Metallo-B-lactamas"/>
</dbReference>
<protein>
    <recommendedName>
        <fullName evidence="1">Metallo-beta-lactamase domain-containing protein</fullName>
    </recommendedName>
</protein>
<dbReference type="PROSITE" id="PS51257">
    <property type="entry name" value="PROKAR_LIPOPROTEIN"/>
    <property type="match status" value="1"/>
</dbReference>